<proteinExistence type="predicted"/>
<dbReference type="Gene3D" id="2.60.120.10">
    <property type="entry name" value="Jelly Rolls"/>
    <property type="match status" value="1"/>
</dbReference>
<evidence type="ECO:0000256" key="3">
    <source>
        <dbReference type="ARBA" id="ARBA00023163"/>
    </source>
</evidence>
<comment type="caution">
    <text evidence="5">The sequence shown here is derived from an EMBL/GenBank/DDBJ whole genome shotgun (WGS) entry which is preliminary data.</text>
</comment>
<evidence type="ECO:0000313" key="6">
    <source>
        <dbReference type="Proteomes" id="UP001596989"/>
    </source>
</evidence>
<evidence type="ECO:0000256" key="1">
    <source>
        <dbReference type="ARBA" id="ARBA00023015"/>
    </source>
</evidence>
<keyword evidence="2" id="KW-0238">DNA-binding</keyword>
<gene>
    <name evidence="5" type="ORF">ACFQ2I_18250</name>
</gene>
<dbReference type="SUPFAM" id="SSF46689">
    <property type="entry name" value="Homeodomain-like"/>
    <property type="match status" value="2"/>
</dbReference>
<dbReference type="RefSeq" id="WP_377566701.1">
    <property type="nucleotide sequence ID" value="NZ_JBHTJZ010000033.1"/>
</dbReference>
<dbReference type="InterPro" id="IPR020449">
    <property type="entry name" value="Tscrpt_reg_AraC-type_HTH"/>
</dbReference>
<keyword evidence="6" id="KW-1185">Reference proteome</keyword>
<dbReference type="Gene3D" id="1.10.10.60">
    <property type="entry name" value="Homeodomain-like"/>
    <property type="match status" value="2"/>
</dbReference>
<dbReference type="PROSITE" id="PS01124">
    <property type="entry name" value="HTH_ARAC_FAMILY_2"/>
    <property type="match status" value="1"/>
</dbReference>
<dbReference type="Pfam" id="PF02311">
    <property type="entry name" value="AraC_binding"/>
    <property type="match status" value="1"/>
</dbReference>
<keyword evidence="3" id="KW-0804">Transcription</keyword>
<keyword evidence="1" id="KW-0805">Transcription regulation</keyword>
<dbReference type="InterPro" id="IPR018060">
    <property type="entry name" value="HTH_AraC"/>
</dbReference>
<evidence type="ECO:0000256" key="2">
    <source>
        <dbReference type="ARBA" id="ARBA00023125"/>
    </source>
</evidence>
<evidence type="ECO:0000313" key="5">
    <source>
        <dbReference type="EMBL" id="MFD0961295.1"/>
    </source>
</evidence>
<sequence>MSDPVDVCSFGSAHEWYLQYIKRTDPVAMRNEHYHSFYEVYYMLSGSRLYFIRDRSYTVEQGDLVFIHKYELHKTMPNGQPEHERILLHFTDESLRQYAGEMAELLLSPFHAPSHVFRLPAGLQLDADALFRRMLHEVRTEEPGFQLLIRQGMTELLLIVARYLRSHEPAPFRHASSIHAKISEVTSYINANYREPLRLESVSKEHFISPHYLSRMFKQITGFAFTDYIAITRMKEAERLLKESTDSISSIAGQVGYDNFSHFGKTFKRVTGLSPREYRRDMS</sequence>
<dbReference type="Pfam" id="PF12833">
    <property type="entry name" value="HTH_18"/>
    <property type="match status" value="1"/>
</dbReference>
<organism evidence="5 6">
    <name type="scientific">Paenibacillus chungangensis</name>
    <dbReference type="NCBI Taxonomy" id="696535"/>
    <lineage>
        <taxon>Bacteria</taxon>
        <taxon>Bacillati</taxon>
        <taxon>Bacillota</taxon>
        <taxon>Bacilli</taxon>
        <taxon>Bacillales</taxon>
        <taxon>Paenibacillaceae</taxon>
        <taxon>Paenibacillus</taxon>
    </lineage>
</organism>
<dbReference type="SMART" id="SM00342">
    <property type="entry name" value="HTH_ARAC"/>
    <property type="match status" value="1"/>
</dbReference>
<dbReference type="InterPro" id="IPR014710">
    <property type="entry name" value="RmlC-like_jellyroll"/>
</dbReference>
<dbReference type="Proteomes" id="UP001596989">
    <property type="component" value="Unassembled WGS sequence"/>
</dbReference>
<feature type="domain" description="HTH araC/xylS-type" evidence="4">
    <location>
        <begin position="183"/>
        <end position="281"/>
    </location>
</feature>
<dbReference type="InterPro" id="IPR003313">
    <property type="entry name" value="AraC-bd"/>
</dbReference>
<dbReference type="InterPro" id="IPR037923">
    <property type="entry name" value="HTH-like"/>
</dbReference>
<dbReference type="InterPro" id="IPR009057">
    <property type="entry name" value="Homeodomain-like_sf"/>
</dbReference>
<dbReference type="PANTHER" id="PTHR43280:SF2">
    <property type="entry name" value="HTH-TYPE TRANSCRIPTIONAL REGULATOR EXSA"/>
    <property type="match status" value="1"/>
</dbReference>
<protein>
    <submittedName>
        <fullName evidence="5">AraC family transcriptional regulator</fullName>
    </submittedName>
</protein>
<evidence type="ECO:0000259" key="4">
    <source>
        <dbReference type="PROSITE" id="PS01124"/>
    </source>
</evidence>
<dbReference type="SUPFAM" id="SSF51215">
    <property type="entry name" value="Regulatory protein AraC"/>
    <property type="match status" value="1"/>
</dbReference>
<dbReference type="EMBL" id="JBHTJZ010000033">
    <property type="protein sequence ID" value="MFD0961295.1"/>
    <property type="molecule type" value="Genomic_DNA"/>
</dbReference>
<name>A0ABW3HVI5_9BACL</name>
<dbReference type="PRINTS" id="PR00032">
    <property type="entry name" value="HTHARAC"/>
</dbReference>
<accession>A0ABW3HVI5</accession>
<dbReference type="PANTHER" id="PTHR43280">
    <property type="entry name" value="ARAC-FAMILY TRANSCRIPTIONAL REGULATOR"/>
    <property type="match status" value="1"/>
</dbReference>
<reference evidence="6" key="1">
    <citation type="journal article" date="2019" name="Int. J. Syst. Evol. Microbiol.">
        <title>The Global Catalogue of Microorganisms (GCM) 10K type strain sequencing project: providing services to taxonomists for standard genome sequencing and annotation.</title>
        <authorList>
            <consortium name="The Broad Institute Genomics Platform"/>
            <consortium name="The Broad Institute Genome Sequencing Center for Infectious Disease"/>
            <person name="Wu L."/>
            <person name="Ma J."/>
        </authorList>
    </citation>
    <scope>NUCLEOTIDE SEQUENCE [LARGE SCALE GENOMIC DNA]</scope>
    <source>
        <strain evidence="6">CCUG 59129</strain>
    </source>
</reference>